<feature type="region of interest" description="Disordered" evidence="1">
    <location>
        <begin position="32"/>
        <end position="66"/>
    </location>
</feature>
<feature type="compositionally biased region" description="Basic residues" evidence="1">
    <location>
        <begin position="705"/>
        <end position="714"/>
    </location>
</feature>
<proteinExistence type="predicted"/>
<name>A0A8C9SD45_SCLFO</name>
<keyword evidence="3" id="KW-1185">Reference proteome</keyword>
<reference evidence="2" key="2">
    <citation type="submission" date="2025-08" db="UniProtKB">
        <authorList>
            <consortium name="Ensembl"/>
        </authorList>
    </citation>
    <scope>IDENTIFICATION</scope>
</reference>
<feature type="compositionally biased region" description="Low complexity" evidence="1">
    <location>
        <begin position="308"/>
        <end position="317"/>
    </location>
</feature>
<dbReference type="PANTHER" id="PTHR12460:SF40">
    <property type="entry name" value="REGULATION OF NUCLEAR PRE-MRNA DOMAIN-CONTAINING PROTEIN 2"/>
    <property type="match status" value="1"/>
</dbReference>
<protein>
    <submittedName>
        <fullName evidence="2">Uncharacterized protein</fullName>
    </submittedName>
</protein>
<evidence type="ECO:0000256" key="1">
    <source>
        <dbReference type="SAM" id="MobiDB-lite"/>
    </source>
</evidence>
<sequence>MQYKEVKIIAKAYMSFASRVSNLKQKLDNLKSTLPSLDDSPVPSPCEDAPSPAGSESPFYSIHSEGLESVDRGAGLGPTLLAAAGHGDTPRHGEWDNRDVEDMEVSEGEEAESTSIIVEERAEHTVPVAMAEPDRVRSHIQGAPETADDQQPAKNPELSLPLNLANVDLVKINSILSNLTSVMKGTGASTPPDSRPVLKPQNPGGPSLASLMPQVDTNPQALLSAVSKVQGQGGELHGTLSHQQGVTEGTCSVASGCTSDSASILSPVGRDHPRAFGTRGGSSPRHTQSEIIMGNNPGQNLDGLGRQEATSSELSSSASLEDKIHKFLQGNPLFGGLNGSALNANLFLGSSSPHVTTENVDGTPLRDEAGGTPTQDEAVVESVVGQGAGSVSARPPGTVSSWHLPGRRAGGETPAALPPQPAPYQSIEPWVSSASCRKAPPAGSLGGSRQTAGGRVQGAGSSATVMWVPTEGSGSKAHLGKEEVWNGDWPSEGLSSRPDSCLLSPPGSSSSVNLGASSSVQGHLPSGGRPALYPGEAAPHHPPPSNFLSTPLPPIPQLPPPPKNFLTTSPQVGGTAVSDRATPGPPSGAEERKPAGSSDSGLSQSLPPWIGRGVGPNSKPPPTVVPAWSGGPPTCPPEHIQPHHPRAPQHSPAGYRTQLCPPHQQPRPILHHPLPFNDCEVPRPIPPHFSGGPRRGPPGPPFCPPKRHFLPPYH</sequence>
<reference evidence="2 3" key="1">
    <citation type="submission" date="2019-04" db="EMBL/GenBank/DDBJ databases">
        <authorList>
            <consortium name="Wellcome Sanger Institute Data Sharing"/>
        </authorList>
    </citation>
    <scope>NUCLEOTIDE SEQUENCE [LARGE SCALE GENOMIC DNA]</scope>
</reference>
<dbReference type="GO" id="GO:0000993">
    <property type="term" value="F:RNA polymerase II complex binding"/>
    <property type="evidence" value="ECO:0007669"/>
    <property type="project" value="TreeGrafter"/>
</dbReference>
<feature type="compositionally biased region" description="Pro residues" evidence="1">
    <location>
        <begin position="695"/>
        <end position="704"/>
    </location>
</feature>
<evidence type="ECO:0000313" key="3">
    <source>
        <dbReference type="Proteomes" id="UP000694397"/>
    </source>
</evidence>
<feature type="region of interest" description="Disordered" evidence="1">
    <location>
        <begin position="185"/>
        <end position="206"/>
    </location>
</feature>
<feature type="compositionally biased region" description="Pro residues" evidence="1">
    <location>
        <begin position="540"/>
        <end position="563"/>
    </location>
</feature>
<accession>A0A8C9SD45</accession>
<organism evidence="2 3">
    <name type="scientific">Scleropages formosus</name>
    <name type="common">Asian bonytongue</name>
    <name type="synonym">Osteoglossum formosum</name>
    <dbReference type="NCBI Taxonomy" id="113540"/>
    <lineage>
        <taxon>Eukaryota</taxon>
        <taxon>Metazoa</taxon>
        <taxon>Chordata</taxon>
        <taxon>Craniata</taxon>
        <taxon>Vertebrata</taxon>
        <taxon>Euteleostomi</taxon>
        <taxon>Actinopterygii</taxon>
        <taxon>Neopterygii</taxon>
        <taxon>Teleostei</taxon>
        <taxon>Osteoglossocephala</taxon>
        <taxon>Osteoglossomorpha</taxon>
        <taxon>Osteoglossiformes</taxon>
        <taxon>Osteoglossidae</taxon>
        <taxon>Scleropages</taxon>
    </lineage>
</organism>
<evidence type="ECO:0000313" key="2">
    <source>
        <dbReference type="Ensembl" id="ENSSFOP00015030779.1"/>
    </source>
</evidence>
<dbReference type="AlphaFoldDB" id="A0A8C9SD45"/>
<feature type="compositionally biased region" description="Polar residues" evidence="1">
    <location>
        <begin position="597"/>
        <end position="606"/>
    </location>
</feature>
<dbReference type="GO" id="GO:0031124">
    <property type="term" value="P:mRNA 3'-end processing"/>
    <property type="evidence" value="ECO:0007669"/>
    <property type="project" value="TreeGrafter"/>
</dbReference>
<gene>
    <name evidence="2" type="primary">LOC108931753</name>
</gene>
<dbReference type="OrthoDB" id="10069473at2759"/>
<feature type="compositionally biased region" description="Low complexity" evidence="1">
    <location>
        <begin position="32"/>
        <end position="41"/>
    </location>
</feature>
<dbReference type="GeneTree" id="ENSGT00940000181913"/>
<feature type="compositionally biased region" description="Low complexity" evidence="1">
    <location>
        <begin position="500"/>
        <end position="519"/>
    </location>
</feature>
<feature type="region of interest" description="Disordered" evidence="1">
    <location>
        <begin position="354"/>
        <end position="714"/>
    </location>
</feature>
<dbReference type="Proteomes" id="UP000694397">
    <property type="component" value="Chromosome 23"/>
</dbReference>
<dbReference type="PANTHER" id="PTHR12460">
    <property type="entry name" value="CYCLIN-DEPENDENT KINASE INHIBITOR-RELATED PROTEIN"/>
    <property type="match status" value="1"/>
</dbReference>
<reference evidence="2" key="3">
    <citation type="submission" date="2025-09" db="UniProtKB">
        <authorList>
            <consortium name="Ensembl"/>
        </authorList>
    </citation>
    <scope>IDENTIFICATION</scope>
</reference>
<dbReference type="Ensembl" id="ENSSFOT00015031128.2">
    <property type="protein sequence ID" value="ENSSFOP00015030779.1"/>
    <property type="gene ID" value="ENSSFOG00015019744.2"/>
</dbReference>
<feature type="region of interest" description="Disordered" evidence="1">
    <location>
        <begin position="266"/>
        <end position="317"/>
    </location>
</feature>